<dbReference type="AlphaFoldDB" id="A0A1S4FIM5"/>
<dbReference type="OrthoDB" id="2333384at2759"/>
<dbReference type="SUPFAM" id="SSF81296">
    <property type="entry name" value="E set domains"/>
    <property type="match status" value="2"/>
</dbReference>
<dbReference type="SMART" id="SM01017">
    <property type="entry name" value="Arrestin_C"/>
    <property type="match status" value="1"/>
</dbReference>
<reference evidence="4" key="2">
    <citation type="journal article" date="2007" name="Science">
        <title>Genome sequence of Aedes aegypti, a major arbovirus vector.</title>
        <authorList>
            <person name="Nene V."/>
            <person name="Wortman J.R."/>
            <person name="Lawson D."/>
            <person name="Haas B."/>
            <person name="Kodira C."/>
            <person name="Tu Z.J."/>
            <person name="Loftus B."/>
            <person name="Xi Z."/>
            <person name="Megy K."/>
            <person name="Grabherr M."/>
            <person name="Ren Q."/>
            <person name="Zdobnov E.M."/>
            <person name="Lobo N.F."/>
            <person name="Campbell K.S."/>
            <person name="Brown S.E."/>
            <person name="Bonaldo M.F."/>
            <person name="Zhu J."/>
            <person name="Sinkins S.P."/>
            <person name="Hogenkamp D.G."/>
            <person name="Amedeo P."/>
            <person name="Arensburger P."/>
            <person name="Atkinson P.W."/>
            <person name="Bidwell S."/>
            <person name="Biedler J."/>
            <person name="Birney E."/>
            <person name="Bruggner R.V."/>
            <person name="Costas J."/>
            <person name="Coy M.R."/>
            <person name="Crabtree J."/>
            <person name="Crawford M."/>
            <person name="Debruyn B."/>
            <person name="Decaprio D."/>
            <person name="Eiglmeier K."/>
            <person name="Eisenstadt E."/>
            <person name="El-Dorry H."/>
            <person name="Gelbart W.M."/>
            <person name="Gomes S.L."/>
            <person name="Hammond M."/>
            <person name="Hannick L.I."/>
            <person name="Hogan J.R."/>
            <person name="Holmes M.H."/>
            <person name="Jaffe D."/>
            <person name="Johnston J.S."/>
            <person name="Kennedy R.C."/>
            <person name="Koo H."/>
            <person name="Kravitz S."/>
            <person name="Kriventseva E.V."/>
            <person name="Kulp D."/>
            <person name="Labutti K."/>
            <person name="Lee E."/>
            <person name="Li S."/>
            <person name="Lovin D.D."/>
            <person name="Mao C."/>
            <person name="Mauceli E."/>
            <person name="Menck C.F."/>
            <person name="Miller J.R."/>
            <person name="Montgomery P."/>
            <person name="Mori A."/>
            <person name="Nascimento A.L."/>
            <person name="Naveira H.F."/>
            <person name="Nusbaum C."/>
            <person name="O'leary S."/>
            <person name="Orvis J."/>
            <person name="Pertea M."/>
            <person name="Quesneville H."/>
            <person name="Reidenbach K.R."/>
            <person name="Rogers Y.H."/>
            <person name="Roth C.W."/>
            <person name="Schneider J.R."/>
            <person name="Schatz M."/>
            <person name="Shumway M."/>
            <person name="Stanke M."/>
            <person name="Stinson E.O."/>
            <person name="Tubio J.M."/>
            <person name="Vanzee J.P."/>
            <person name="Verjovski-Almeida S."/>
            <person name="Werner D."/>
            <person name="White O."/>
            <person name="Wyder S."/>
            <person name="Zeng Q."/>
            <person name="Zhao Q."/>
            <person name="Zhao Y."/>
            <person name="Hill C.A."/>
            <person name="Raikhel A.S."/>
            <person name="Soares M.B."/>
            <person name="Knudson D.L."/>
            <person name="Lee N.H."/>
            <person name="Galagan J."/>
            <person name="Salzberg S.L."/>
            <person name="Paulsen I.T."/>
            <person name="Dimopoulos G."/>
            <person name="Collins F.H."/>
            <person name="Birren B."/>
            <person name="Fraser-Liggett C.M."/>
            <person name="Severson D.W."/>
        </authorList>
    </citation>
    <scope>NUCLEOTIDE SEQUENCE [LARGE SCALE GENOMIC DNA]</scope>
    <source>
        <strain evidence="4">Liverpool</strain>
    </source>
</reference>
<dbReference type="PANTHER" id="PTHR11188">
    <property type="entry name" value="ARRESTIN DOMAIN CONTAINING PROTEIN"/>
    <property type="match status" value="1"/>
</dbReference>
<dbReference type="InterPro" id="IPR011021">
    <property type="entry name" value="Arrestin-like_N"/>
</dbReference>
<dbReference type="Proteomes" id="UP000682892">
    <property type="component" value="Chromosome 3"/>
</dbReference>
<accession>A0A1S4FIM5</accession>
<dbReference type="OMA" id="RFTNSTH"/>
<dbReference type="GO" id="GO:0015031">
    <property type="term" value="P:protein transport"/>
    <property type="evidence" value="ECO:0007669"/>
    <property type="project" value="TreeGrafter"/>
</dbReference>
<protein>
    <submittedName>
        <fullName evidence="4">AAEL008153-PB</fullName>
    </submittedName>
</protein>
<evidence type="ECO:0000256" key="2">
    <source>
        <dbReference type="ARBA" id="ARBA00022606"/>
    </source>
</evidence>
<dbReference type="PANTHER" id="PTHR11188:SF167">
    <property type="entry name" value="ARRESTIN C-TERMINAL-LIKE DOMAIN-CONTAINING PROTEIN-RELATED"/>
    <property type="match status" value="1"/>
</dbReference>
<dbReference type="Pfam" id="PF02752">
    <property type="entry name" value="Arrestin_C"/>
    <property type="match status" value="1"/>
</dbReference>
<evidence type="ECO:0000256" key="1">
    <source>
        <dbReference type="ARBA" id="ARBA00005298"/>
    </source>
</evidence>
<gene>
    <name evidence="4" type="ORF">AaeL_AAEL008153</name>
</gene>
<proteinExistence type="inferred from homology"/>
<sequence length="379" mass="41631">MVARCEIKFKGNPLGIYHAGQTLSGKVELHLDKAISVNGFYLIISGCAEIVWFENDSEDKRDTYRGQEELLQAKVALVAPSSGGVIEIPVGTHVYKFRCALPVHLPTSFEGNYGKIRYTVCAILDRPWKFNQTCKVAFTVLKLVDLNRDPMLRQPKRTDVSKTFCCWPCKSRPLLITVEIPASGYVPGQKIPITNTLNNASSVAMHGVQSSLDRTECYRSETPCEKTKVISKTFASVSTAINNDVFSRLQQQLDIPSIAPTGNCSVLTIDYELNVTIQVDSCRINPKVKIPIIIGTVPLVATASSNIPSTNAGARYGSFDECQPPTAPLLQDIDAPPPSYQEAIHGTAIDVNDDPHAIGFQPYVPRYPVYKLDGNVPKC</sequence>
<dbReference type="Gene3D" id="2.60.40.640">
    <property type="match status" value="2"/>
</dbReference>
<dbReference type="InterPro" id="IPR011022">
    <property type="entry name" value="Arrestin_C-like"/>
</dbReference>
<feature type="domain" description="Arrestin C-terminal-like" evidence="3">
    <location>
        <begin position="170"/>
        <end position="299"/>
    </location>
</feature>
<dbReference type="HOGENOM" id="CLU_039221_0_1_1"/>
<evidence type="ECO:0000313" key="4">
    <source>
        <dbReference type="EMBL" id="EAT40074.1"/>
    </source>
</evidence>
<dbReference type="InterPro" id="IPR050357">
    <property type="entry name" value="Arrestin_domain-protein"/>
</dbReference>
<dbReference type="KEGG" id="aag:5570218"/>
<keyword evidence="2" id="KW-0716">Sensory transduction</keyword>
<dbReference type="Pfam" id="PF00339">
    <property type="entry name" value="Arrestin_N"/>
    <property type="match status" value="1"/>
</dbReference>
<reference evidence="4" key="3">
    <citation type="submission" date="2012-09" db="EMBL/GenBank/DDBJ databases">
        <authorList>
            <consortium name="VectorBase"/>
        </authorList>
    </citation>
    <scope>NUCLEOTIDE SEQUENCE</scope>
    <source>
        <strain evidence="4">Liverpool</strain>
    </source>
</reference>
<dbReference type="EMBL" id="CH477489">
    <property type="protein sequence ID" value="EAT40074.1"/>
    <property type="molecule type" value="Genomic_DNA"/>
</dbReference>
<reference evidence="4" key="1">
    <citation type="submission" date="2005-10" db="EMBL/GenBank/DDBJ databases">
        <authorList>
            <person name="Loftus B.J."/>
            <person name="Nene V.M."/>
            <person name="Hannick L.I."/>
            <person name="Bidwell S."/>
            <person name="Haas B."/>
            <person name="Amedeo P."/>
            <person name="Orvis J."/>
            <person name="Wortman J.R."/>
            <person name="White O.R."/>
            <person name="Salzberg S."/>
            <person name="Shumway M."/>
            <person name="Koo H."/>
            <person name="Zhao Y."/>
            <person name="Holmes M."/>
            <person name="Miller J."/>
            <person name="Schatz M."/>
            <person name="Pop M."/>
            <person name="Pai G."/>
            <person name="Utterback T."/>
            <person name="Rogers Y.-H."/>
            <person name="Kravitz S."/>
            <person name="Fraser C.M."/>
        </authorList>
    </citation>
    <scope>NUCLEOTIDE SEQUENCE</scope>
    <source>
        <strain evidence="4">Liverpool</strain>
    </source>
</reference>
<comment type="similarity">
    <text evidence="1">Belongs to the arrestin family.</text>
</comment>
<evidence type="ECO:0000313" key="5">
    <source>
        <dbReference type="Proteomes" id="UP000682892"/>
    </source>
</evidence>
<dbReference type="InterPro" id="IPR014752">
    <property type="entry name" value="Arrestin-like_C"/>
</dbReference>
<organism evidence="4 5">
    <name type="scientific">Aedes aegypti</name>
    <name type="common">Yellowfever mosquito</name>
    <name type="synonym">Culex aegypti</name>
    <dbReference type="NCBI Taxonomy" id="7159"/>
    <lineage>
        <taxon>Eukaryota</taxon>
        <taxon>Metazoa</taxon>
        <taxon>Ecdysozoa</taxon>
        <taxon>Arthropoda</taxon>
        <taxon>Hexapoda</taxon>
        <taxon>Insecta</taxon>
        <taxon>Pterygota</taxon>
        <taxon>Neoptera</taxon>
        <taxon>Endopterygota</taxon>
        <taxon>Diptera</taxon>
        <taxon>Nematocera</taxon>
        <taxon>Culicoidea</taxon>
        <taxon>Culicidae</taxon>
        <taxon>Culicinae</taxon>
        <taxon>Aedini</taxon>
        <taxon>Aedes</taxon>
        <taxon>Stegomyia</taxon>
    </lineage>
</organism>
<name>A0A1S4FIM5_AEDAE</name>
<evidence type="ECO:0000259" key="3">
    <source>
        <dbReference type="SMART" id="SM01017"/>
    </source>
</evidence>
<dbReference type="InterPro" id="IPR014756">
    <property type="entry name" value="Ig_E-set"/>
</dbReference>
<dbReference type="GO" id="GO:0005737">
    <property type="term" value="C:cytoplasm"/>
    <property type="evidence" value="ECO:0007669"/>
    <property type="project" value="TreeGrafter"/>
</dbReference>